<keyword evidence="6 14" id="KW-0812">Transmembrane</keyword>
<dbReference type="Pfam" id="PF07715">
    <property type="entry name" value="Plug"/>
    <property type="match status" value="1"/>
</dbReference>
<dbReference type="PANTHER" id="PTHR32552">
    <property type="entry name" value="FERRICHROME IRON RECEPTOR-RELATED"/>
    <property type="match status" value="1"/>
</dbReference>
<dbReference type="InterPro" id="IPR039426">
    <property type="entry name" value="TonB-dep_rcpt-like"/>
</dbReference>
<dbReference type="Gene3D" id="2.60.40.1120">
    <property type="entry name" value="Carboxypeptidase-like, regulatory domain"/>
    <property type="match status" value="1"/>
</dbReference>
<evidence type="ECO:0000256" key="1">
    <source>
        <dbReference type="ARBA" id="ARBA00004571"/>
    </source>
</evidence>
<keyword evidence="4 14" id="KW-1134">Transmembrane beta strand</keyword>
<evidence type="ECO:0000256" key="13">
    <source>
        <dbReference type="ARBA" id="ARBA00023237"/>
    </source>
</evidence>
<keyword evidence="8" id="KW-0408">Iron</keyword>
<evidence type="ECO:0000256" key="6">
    <source>
        <dbReference type="ARBA" id="ARBA00022692"/>
    </source>
</evidence>
<dbReference type="InterPro" id="IPR000531">
    <property type="entry name" value="Beta-barrel_TonB"/>
</dbReference>
<keyword evidence="9" id="KW-0406">Ion transport</keyword>
<dbReference type="PROSITE" id="PS52016">
    <property type="entry name" value="TONB_DEPENDENT_REC_3"/>
    <property type="match status" value="1"/>
</dbReference>
<dbReference type="RefSeq" id="WP_236133437.1">
    <property type="nucleotide sequence ID" value="NZ_JAKGTH010000007.1"/>
</dbReference>
<comment type="subcellular location">
    <subcellularLocation>
        <location evidence="1 14">Cell outer membrane</location>
        <topology evidence="1 14">Multi-pass membrane protein</topology>
    </subcellularLocation>
</comment>
<evidence type="ECO:0000256" key="4">
    <source>
        <dbReference type="ARBA" id="ARBA00022452"/>
    </source>
</evidence>
<feature type="domain" description="TonB-dependent receptor plug" evidence="18">
    <location>
        <begin position="138"/>
        <end position="232"/>
    </location>
</feature>
<dbReference type="InterPro" id="IPR036942">
    <property type="entry name" value="Beta-barrel_TonB_sf"/>
</dbReference>
<evidence type="ECO:0000256" key="9">
    <source>
        <dbReference type="ARBA" id="ARBA00023065"/>
    </source>
</evidence>
<dbReference type="Proteomes" id="UP001179363">
    <property type="component" value="Unassembled WGS sequence"/>
</dbReference>
<keyword evidence="5" id="KW-0410">Iron transport</keyword>
<keyword evidence="3 14" id="KW-0813">Transport</keyword>
<accession>A0ABS9EGL8</accession>
<evidence type="ECO:0000256" key="2">
    <source>
        <dbReference type="ARBA" id="ARBA00009810"/>
    </source>
</evidence>
<dbReference type="InterPro" id="IPR037066">
    <property type="entry name" value="Plug_dom_sf"/>
</dbReference>
<keyword evidence="12 19" id="KW-0675">Receptor</keyword>
<keyword evidence="7 16" id="KW-0732">Signal</keyword>
<keyword evidence="11 14" id="KW-0472">Membrane</keyword>
<evidence type="ECO:0000256" key="7">
    <source>
        <dbReference type="ARBA" id="ARBA00022729"/>
    </source>
</evidence>
<feature type="signal peptide" evidence="16">
    <location>
        <begin position="1"/>
        <end position="25"/>
    </location>
</feature>
<dbReference type="Gene3D" id="2.170.130.10">
    <property type="entry name" value="TonB-dependent receptor, plug domain"/>
    <property type="match status" value="1"/>
</dbReference>
<evidence type="ECO:0000313" key="19">
    <source>
        <dbReference type="EMBL" id="MCF4101289.1"/>
    </source>
</evidence>
<keyword evidence="20" id="KW-1185">Reference proteome</keyword>
<dbReference type="CDD" id="cd01347">
    <property type="entry name" value="ligand_gated_channel"/>
    <property type="match status" value="1"/>
</dbReference>
<keyword evidence="10 15" id="KW-0798">TonB box</keyword>
<keyword evidence="13 14" id="KW-0998">Cell outer membrane</keyword>
<gene>
    <name evidence="19" type="ORF">L1I30_06405</name>
</gene>
<evidence type="ECO:0000256" key="8">
    <source>
        <dbReference type="ARBA" id="ARBA00023004"/>
    </source>
</evidence>
<dbReference type="InterPro" id="IPR012910">
    <property type="entry name" value="Plug_dom"/>
</dbReference>
<feature type="domain" description="TonB-dependent receptor-like beta-barrel" evidence="17">
    <location>
        <begin position="354"/>
        <end position="798"/>
    </location>
</feature>
<evidence type="ECO:0000256" key="5">
    <source>
        <dbReference type="ARBA" id="ARBA00022496"/>
    </source>
</evidence>
<dbReference type="Pfam" id="PF00593">
    <property type="entry name" value="TonB_dep_Rec_b-barrel"/>
    <property type="match status" value="1"/>
</dbReference>
<reference evidence="19" key="1">
    <citation type="submission" date="2022-01" db="EMBL/GenBank/DDBJ databases">
        <title>Gillisia lutea sp. nov., isolated from marine plastic residues from the Malvarosa beach (Valencia, Spain).</title>
        <authorList>
            <person name="Vidal-Verdu A."/>
            <person name="Molina-Menor E."/>
            <person name="Satari L."/>
            <person name="Pascual J."/>
            <person name="Pereto J."/>
            <person name="Porcar M."/>
        </authorList>
    </citation>
    <scope>NUCLEOTIDE SEQUENCE</scope>
    <source>
        <strain evidence="19">M10.2A</strain>
    </source>
</reference>
<organism evidence="19 20">
    <name type="scientific">Gillisia lutea</name>
    <dbReference type="NCBI Taxonomy" id="2909668"/>
    <lineage>
        <taxon>Bacteria</taxon>
        <taxon>Pseudomonadati</taxon>
        <taxon>Bacteroidota</taxon>
        <taxon>Flavobacteriia</taxon>
        <taxon>Flavobacteriales</taxon>
        <taxon>Flavobacteriaceae</taxon>
        <taxon>Gillisia</taxon>
    </lineage>
</organism>
<comment type="similarity">
    <text evidence="2 14 15">Belongs to the TonB-dependent receptor family.</text>
</comment>
<protein>
    <submittedName>
        <fullName evidence="19">TonB-dependent receptor</fullName>
    </submittedName>
</protein>
<sequence>MYKKYFLLSLCLVLFQLGYSQSTGALTGTIVNTVGNPISDVNLELEGTSLGTESNFRGEFQLSNIPVGNYILKVSYVGYQSLERSIVITENKVNDLKSIVLKTRQESLDEVVVKANGNPNTFTRAASEHVAKLPLSNIENPQVYNTITAELLEQQVVTNFDDAIKNAPGLTKLWESTGRGGDGAGYFSLRGFPVQPTLVNGLPGITNSSPDPANIERIEVVKGPSGTLYGSSLISYGGLINITTKKPYNYFGGTLSYTAGSYGLNRITADVNTPLDEQGNIALRVNTAYHTENSYQDAGFKKSFFFAPSLSYTVNDRLSFLINTEIYSGKSTNPTMLFVDRGAPLRVHNIDELGYDNKRSYTSNDQVLENPTFNLQGQMNYKLSDSWNSQTVLSRGVAKTKGYYSYLYETTRFYQGRDEVEGELTNLDEGVVFSRYTSDQNSTTLTTDLQQNFTGDFKIAGLRNRMVVGVDYFHRKTIDNSSAYVGNGNIYIGNASLQNVNESVYNIFNPEQYVTNGDNGILSAAAVDNLIANSPRNNNETKEEVYSAYVSNVIDFTSKLSAMASLRVDQFESANNSQTALSPKFGLVYQPVEGKVALFANYMDGFTNVSPSQEGDPAQGNTTTRTFDPEHANQIEFGTKLNLLDNKLSASLSYYDIQVSNIVMEETGRPFYYVQDGERYSRGFEASITASPLRGLNFIAGYSYNDSKLTKSDQTDFLNRRPESAGPKNLANLWASYQFHEGHLNGFGLGFGGNYADVNKIFNREVGGVFELPSYTILNAAVFYNSDKFGINLKLNNLTNKEYYSGWSTINPQTPRNVAANLSYKF</sequence>
<evidence type="ECO:0000313" key="20">
    <source>
        <dbReference type="Proteomes" id="UP001179363"/>
    </source>
</evidence>
<evidence type="ECO:0000256" key="16">
    <source>
        <dbReference type="SAM" id="SignalP"/>
    </source>
</evidence>
<dbReference type="InterPro" id="IPR008969">
    <property type="entry name" value="CarboxyPept-like_regulatory"/>
</dbReference>
<proteinExistence type="inferred from homology"/>
<dbReference type="Pfam" id="PF13715">
    <property type="entry name" value="CarbopepD_reg_2"/>
    <property type="match status" value="1"/>
</dbReference>
<dbReference type="NCBIfam" id="TIGR01783">
    <property type="entry name" value="TonB-siderophor"/>
    <property type="match status" value="1"/>
</dbReference>
<dbReference type="SUPFAM" id="SSF49464">
    <property type="entry name" value="Carboxypeptidase regulatory domain-like"/>
    <property type="match status" value="1"/>
</dbReference>
<name>A0ABS9EGL8_9FLAO</name>
<comment type="caution">
    <text evidence="19">The sequence shown here is derived from an EMBL/GenBank/DDBJ whole genome shotgun (WGS) entry which is preliminary data.</text>
</comment>
<evidence type="ECO:0000259" key="17">
    <source>
        <dbReference type="Pfam" id="PF00593"/>
    </source>
</evidence>
<evidence type="ECO:0000256" key="11">
    <source>
        <dbReference type="ARBA" id="ARBA00023136"/>
    </source>
</evidence>
<dbReference type="PANTHER" id="PTHR32552:SF68">
    <property type="entry name" value="FERRICHROME OUTER MEMBRANE TRANSPORTER_PHAGE RECEPTOR"/>
    <property type="match status" value="1"/>
</dbReference>
<evidence type="ECO:0000256" key="12">
    <source>
        <dbReference type="ARBA" id="ARBA00023170"/>
    </source>
</evidence>
<dbReference type="EMBL" id="JAKGTH010000007">
    <property type="protein sequence ID" value="MCF4101289.1"/>
    <property type="molecule type" value="Genomic_DNA"/>
</dbReference>
<evidence type="ECO:0000256" key="10">
    <source>
        <dbReference type="ARBA" id="ARBA00023077"/>
    </source>
</evidence>
<dbReference type="InterPro" id="IPR010917">
    <property type="entry name" value="TonB_rcpt_CS"/>
</dbReference>
<dbReference type="SUPFAM" id="SSF56935">
    <property type="entry name" value="Porins"/>
    <property type="match status" value="1"/>
</dbReference>
<evidence type="ECO:0000256" key="15">
    <source>
        <dbReference type="RuleBase" id="RU003357"/>
    </source>
</evidence>
<evidence type="ECO:0000256" key="3">
    <source>
        <dbReference type="ARBA" id="ARBA00022448"/>
    </source>
</evidence>
<dbReference type="PROSITE" id="PS01156">
    <property type="entry name" value="TONB_DEPENDENT_REC_2"/>
    <property type="match status" value="1"/>
</dbReference>
<dbReference type="InterPro" id="IPR010105">
    <property type="entry name" value="TonB_sidphr_rcpt"/>
</dbReference>
<evidence type="ECO:0000256" key="14">
    <source>
        <dbReference type="PROSITE-ProRule" id="PRU01360"/>
    </source>
</evidence>
<dbReference type="Gene3D" id="2.40.170.20">
    <property type="entry name" value="TonB-dependent receptor, beta-barrel domain"/>
    <property type="match status" value="1"/>
</dbReference>
<evidence type="ECO:0000259" key="18">
    <source>
        <dbReference type="Pfam" id="PF07715"/>
    </source>
</evidence>
<feature type="chain" id="PRO_5046387596" evidence="16">
    <location>
        <begin position="26"/>
        <end position="826"/>
    </location>
</feature>